<dbReference type="SUPFAM" id="SSF49354">
    <property type="entry name" value="PapD-like"/>
    <property type="match status" value="1"/>
</dbReference>
<feature type="region of interest" description="Disordered" evidence="6">
    <location>
        <begin position="230"/>
        <end position="256"/>
    </location>
</feature>
<comment type="similarity">
    <text evidence="2">Belongs to the VAMP-associated protein (VAP) (TC 9.B.17) family.</text>
</comment>
<dbReference type="GO" id="GO:0051685">
    <property type="term" value="P:maintenance of ER location"/>
    <property type="evidence" value="ECO:0007669"/>
    <property type="project" value="UniProtKB-ARBA"/>
</dbReference>
<dbReference type="InterPro" id="IPR016763">
    <property type="entry name" value="VAP"/>
</dbReference>
<dbReference type="FunFam" id="2.60.40.10:FF:000813">
    <property type="entry name" value="Vesicle-associated protein 1-1"/>
    <property type="match status" value="1"/>
</dbReference>
<evidence type="ECO:0000256" key="1">
    <source>
        <dbReference type="ARBA" id="ARBA00004163"/>
    </source>
</evidence>
<reference evidence="9" key="1">
    <citation type="submission" date="2023-06" db="EMBL/GenBank/DDBJ databases">
        <title>Genome-scale phylogeny and comparative genomics of the fungal order Sordariales.</title>
        <authorList>
            <consortium name="Lawrence Berkeley National Laboratory"/>
            <person name="Hensen N."/>
            <person name="Bonometti L."/>
            <person name="Westerberg I."/>
            <person name="Brannstrom I.O."/>
            <person name="Guillou S."/>
            <person name="Cros-Aarteil S."/>
            <person name="Calhoun S."/>
            <person name="Haridas S."/>
            <person name="Kuo A."/>
            <person name="Mondo S."/>
            <person name="Pangilinan J."/>
            <person name="Riley R."/>
            <person name="LaButti K."/>
            <person name="Andreopoulos B."/>
            <person name="Lipzen A."/>
            <person name="Chen C."/>
            <person name="Yanf M."/>
            <person name="Daum C."/>
            <person name="Ng V."/>
            <person name="Clum A."/>
            <person name="Steindorff A."/>
            <person name="Ohm R."/>
            <person name="Martin F."/>
            <person name="Silar P."/>
            <person name="Natvig D."/>
            <person name="Lalanne C."/>
            <person name="Gautier V."/>
            <person name="Ament-velasquez S.L."/>
            <person name="Kruys A."/>
            <person name="Hutchinson M.I."/>
            <person name="Powell A.J."/>
            <person name="Barry K."/>
            <person name="Miller A.N."/>
            <person name="Grigoriev I.V."/>
            <person name="Debuchy R."/>
            <person name="Gladieux P."/>
            <person name="Thoren M.H."/>
            <person name="Johannesson H."/>
        </authorList>
    </citation>
    <scope>NUCLEOTIDE SEQUENCE</scope>
    <source>
        <strain evidence="9">SMH3187-1</strain>
    </source>
</reference>
<dbReference type="AlphaFoldDB" id="A0AA40KDL6"/>
<feature type="region of interest" description="Disordered" evidence="6">
    <location>
        <begin position="142"/>
        <end position="192"/>
    </location>
</feature>
<evidence type="ECO:0000256" key="3">
    <source>
        <dbReference type="ARBA" id="ARBA00022692"/>
    </source>
</evidence>
<dbReference type="GO" id="GO:0035091">
    <property type="term" value="F:phosphatidylinositol binding"/>
    <property type="evidence" value="ECO:0007669"/>
    <property type="project" value="UniProtKB-ARBA"/>
</dbReference>
<dbReference type="InterPro" id="IPR008962">
    <property type="entry name" value="PapD-like_sf"/>
</dbReference>
<evidence type="ECO:0000313" key="10">
    <source>
        <dbReference type="Proteomes" id="UP001172155"/>
    </source>
</evidence>
<feature type="compositionally biased region" description="Basic and acidic residues" evidence="6">
    <location>
        <begin position="174"/>
        <end position="185"/>
    </location>
</feature>
<evidence type="ECO:0000256" key="2">
    <source>
        <dbReference type="ARBA" id="ARBA00008932"/>
    </source>
</evidence>
<dbReference type="GO" id="GO:0140506">
    <property type="term" value="F:endoplasmic reticulum-autophagosome adaptor activity"/>
    <property type="evidence" value="ECO:0007669"/>
    <property type="project" value="UniProtKB-ARBA"/>
</dbReference>
<gene>
    <name evidence="9" type="ORF">B0T18DRAFT_312688</name>
</gene>
<dbReference type="GO" id="GO:0090158">
    <property type="term" value="P:endoplasmic reticulum membrane organization"/>
    <property type="evidence" value="ECO:0007669"/>
    <property type="project" value="TreeGrafter"/>
</dbReference>
<dbReference type="GO" id="GO:0061709">
    <property type="term" value="P:reticulophagy"/>
    <property type="evidence" value="ECO:0007669"/>
    <property type="project" value="UniProtKB-ARBA"/>
</dbReference>
<comment type="subcellular location">
    <subcellularLocation>
        <location evidence="1">Endoplasmic reticulum membrane</location>
        <topology evidence="1">Single-pass type IV membrane protein</topology>
    </subcellularLocation>
</comment>
<dbReference type="GO" id="GO:0001786">
    <property type="term" value="F:phosphatidylserine binding"/>
    <property type="evidence" value="ECO:0007669"/>
    <property type="project" value="UniProtKB-ARBA"/>
</dbReference>
<keyword evidence="4 7" id="KW-1133">Transmembrane helix</keyword>
<dbReference type="Gene3D" id="2.60.40.10">
    <property type="entry name" value="Immunoglobulins"/>
    <property type="match status" value="1"/>
</dbReference>
<evidence type="ECO:0000256" key="4">
    <source>
        <dbReference type="ARBA" id="ARBA00022989"/>
    </source>
</evidence>
<keyword evidence="10" id="KW-1185">Reference proteome</keyword>
<name>A0AA40KDL6_9PEZI</name>
<dbReference type="GO" id="GO:0033149">
    <property type="term" value="F:FFAT motif binding"/>
    <property type="evidence" value="ECO:0007669"/>
    <property type="project" value="TreeGrafter"/>
</dbReference>
<dbReference type="InterPro" id="IPR000535">
    <property type="entry name" value="MSP_dom"/>
</dbReference>
<evidence type="ECO:0000313" key="9">
    <source>
        <dbReference type="EMBL" id="KAK0755010.1"/>
    </source>
</evidence>
<dbReference type="GO" id="GO:1902647">
    <property type="term" value="P:negative regulation of 1-phosphatidyl-1D-myo-inositol 4,5-bisphosphate biosynthetic process"/>
    <property type="evidence" value="ECO:0007669"/>
    <property type="project" value="UniProtKB-ARBA"/>
</dbReference>
<comment type="caution">
    <text evidence="9">The sequence shown here is derived from an EMBL/GenBank/DDBJ whole genome shotgun (WGS) entry which is preliminary data.</text>
</comment>
<evidence type="ECO:0000256" key="6">
    <source>
        <dbReference type="SAM" id="MobiDB-lite"/>
    </source>
</evidence>
<dbReference type="PROSITE" id="PS50202">
    <property type="entry name" value="MSP"/>
    <property type="match status" value="1"/>
</dbReference>
<dbReference type="EMBL" id="JAUKUD010000001">
    <property type="protein sequence ID" value="KAK0755010.1"/>
    <property type="molecule type" value="Genomic_DNA"/>
</dbReference>
<keyword evidence="5 7" id="KW-0472">Membrane</keyword>
<dbReference type="GO" id="GO:0160219">
    <property type="term" value="C:cortical endoplasmic reticulum membrane"/>
    <property type="evidence" value="ECO:0007669"/>
    <property type="project" value="UniProtKB-ARBA"/>
</dbReference>
<dbReference type="Pfam" id="PF00635">
    <property type="entry name" value="Motile_Sperm"/>
    <property type="match status" value="1"/>
</dbReference>
<keyword evidence="3 7" id="KW-0812">Transmembrane</keyword>
<dbReference type="GO" id="GO:0005886">
    <property type="term" value="C:plasma membrane"/>
    <property type="evidence" value="ECO:0007669"/>
    <property type="project" value="TreeGrafter"/>
</dbReference>
<dbReference type="PANTHER" id="PTHR10809">
    <property type="entry name" value="VESICLE-ASSOCIATED MEMBRANE PROTEIN-ASSOCIATED PROTEIN"/>
    <property type="match status" value="1"/>
</dbReference>
<evidence type="ECO:0000256" key="7">
    <source>
        <dbReference type="SAM" id="Phobius"/>
    </source>
</evidence>
<proteinExistence type="inferred from homology"/>
<evidence type="ECO:0000259" key="8">
    <source>
        <dbReference type="PROSITE" id="PS50202"/>
    </source>
</evidence>
<dbReference type="PIRSF" id="PIRSF019693">
    <property type="entry name" value="VAMP-associated"/>
    <property type="match status" value="1"/>
</dbReference>
<dbReference type="GO" id="GO:0160214">
    <property type="term" value="F:endoplasmic reticulum-plasma membrane adaptor activity"/>
    <property type="evidence" value="ECO:0007669"/>
    <property type="project" value="UniProtKB-ARBA"/>
</dbReference>
<sequence length="283" mass="30651">MSVEIEPAELGFRRPFTVEVAQVLKIKNTNSSPIAFKVKTTAPKQYCVRPNSGRIEPGHDVEVSVLLQAMKQEPPADARCRDKFLVQSCTITGDKEFTNVAQIWDSADRSAIQEKKIRVTWLAPSSDGHLDVAATPVRQNLSNGVEATPDAPPPAYSSPQEEAVVTSPAPSQRVEARREPSREPETAPSTIVPSVAAVKATVADTYEDLKDALAQKEALITSLKEQLSSGLKQRKPAATASDEKSTSPGQALAQVQPRGTEGVPIRIVATLCLLSFLLAYFFF</sequence>
<organism evidence="9 10">
    <name type="scientific">Schizothecium vesticola</name>
    <dbReference type="NCBI Taxonomy" id="314040"/>
    <lineage>
        <taxon>Eukaryota</taxon>
        <taxon>Fungi</taxon>
        <taxon>Dikarya</taxon>
        <taxon>Ascomycota</taxon>
        <taxon>Pezizomycotina</taxon>
        <taxon>Sordariomycetes</taxon>
        <taxon>Sordariomycetidae</taxon>
        <taxon>Sordariales</taxon>
        <taxon>Schizotheciaceae</taxon>
        <taxon>Schizothecium</taxon>
    </lineage>
</organism>
<protein>
    <submittedName>
        <fullName evidence="9">PapD-like protein</fullName>
    </submittedName>
</protein>
<dbReference type="GO" id="GO:0061817">
    <property type="term" value="P:endoplasmic reticulum-plasma membrane tethering"/>
    <property type="evidence" value="ECO:0007669"/>
    <property type="project" value="TreeGrafter"/>
</dbReference>
<dbReference type="GO" id="GO:0007009">
    <property type="term" value="P:plasma membrane organization"/>
    <property type="evidence" value="ECO:0007669"/>
    <property type="project" value="UniProtKB-ARBA"/>
</dbReference>
<feature type="transmembrane region" description="Helical" evidence="7">
    <location>
        <begin position="263"/>
        <end position="282"/>
    </location>
</feature>
<dbReference type="InterPro" id="IPR013783">
    <property type="entry name" value="Ig-like_fold"/>
</dbReference>
<evidence type="ECO:0000256" key="5">
    <source>
        <dbReference type="ARBA" id="ARBA00023136"/>
    </source>
</evidence>
<dbReference type="PANTHER" id="PTHR10809:SF6">
    <property type="entry name" value="AT11025P-RELATED"/>
    <property type="match status" value="1"/>
</dbReference>
<feature type="domain" description="MSP" evidence="8">
    <location>
        <begin position="2"/>
        <end position="122"/>
    </location>
</feature>
<accession>A0AA40KDL6</accession>
<dbReference type="Proteomes" id="UP001172155">
    <property type="component" value="Unassembled WGS sequence"/>
</dbReference>